<feature type="domain" description="Glycoside hydrolase 123 N-terminal" evidence="2">
    <location>
        <begin position="39"/>
        <end position="148"/>
    </location>
</feature>
<evidence type="ECO:0000313" key="3">
    <source>
        <dbReference type="EMBL" id="GGG97369.1"/>
    </source>
</evidence>
<dbReference type="EMBL" id="BMER01000004">
    <property type="protein sequence ID" value="GGG97369.1"/>
    <property type="molecule type" value="Genomic_DNA"/>
</dbReference>
<evidence type="ECO:0000259" key="2">
    <source>
        <dbReference type="Pfam" id="PF22680"/>
    </source>
</evidence>
<evidence type="ECO:0000259" key="1">
    <source>
        <dbReference type="Pfam" id="PF13320"/>
    </source>
</evidence>
<dbReference type="InterPro" id="IPR025150">
    <property type="entry name" value="GH123_cat"/>
</dbReference>
<feature type="domain" description="Glycoside hydrolase 123 catalytic" evidence="1">
    <location>
        <begin position="197"/>
        <end position="505"/>
    </location>
</feature>
<dbReference type="Proteomes" id="UP000660862">
    <property type="component" value="Unassembled WGS sequence"/>
</dbReference>
<gene>
    <name evidence="3" type="ORF">GCM10007415_35920</name>
</gene>
<accession>A0A917HZJ8</accession>
<evidence type="ECO:0000313" key="4">
    <source>
        <dbReference type="Proteomes" id="UP000660862"/>
    </source>
</evidence>
<reference evidence="3" key="2">
    <citation type="submission" date="2020-09" db="EMBL/GenBank/DDBJ databases">
        <authorList>
            <person name="Sun Q."/>
            <person name="Zhou Y."/>
        </authorList>
    </citation>
    <scope>NUCLEOTIDE SEQUENCE</scope>
    <source>
        <strain evidence="3">CGMCC 1.12195</strain>
    </source>
</reference>
<sequence length="553" mass="63244">MIFSDLRGQGNLQIYQIDPLKKVLKDRQYFVDESDTIRVARGEYATLQFVLKSPEFVENLQADVPAIHGEGISLAVSQVGFVGYVELGRLTPSPGRDQIISPSGYYPDPIFTDTTLNLVPNEPQPVWITVPIPVDTKPGIYHGTLEVSASIHGQDERLSRGFTIRVYPPVIENTSLWVTNWIHHTPESLSFLNNGVNVPFFSTRYWELITLFAERLKGTGQNVIMLPVQKLVQYKIDGDRYQFDFTNLDKSIAIYQKAGVMKRLAGSHIGYRMGDWYSQFGVEVPVKSGNKVVTEILPLSDERSENFLRQFIPELLAYLKSRGLGEHYLQHVADEPIPENVSSYKAIATVVKKYMPDTKIIDATIGSDLVGSIDVWVPVLDFLHKEYDFYKERQEAGDEVWFYTCLGPQGNYANRFIEQPLIFPRLIHWINYKYGITGYLHWGFTAWHMPYRSDVYKDVTGMFADGNVLPGGDSYLVYPTFNKLYSSLRLEAMRDGINDYELLQQLKNIDPDMADSLINGMIYNFDHYDVDVRSFRNKRKQLLERLSAAALSF</sequence>
<dbReference type="Pfam" id="PF22680">
    <property type="entry name" value="Glyco_hydro_123_N_2"/>
    <property type="match status" value="1"/>
</dbReference>
<organism evidence="3 4">
    <name type="scientific">Parapedobacter pyrenivorans</name>
    <dbReference type="NCBI Taxonomy" id="1305674"/>
    <lineage>
        <taxon>Bacteria</taxon>
        <taxon>Pseudomonadati</taxon>
        <taxon>Bacteroidota</taxon>
        <taxon>Sphingobacteriia</taxon>
        <taxon>Sphingobacteriales</taxon>
        <taxon>Sphingobacteriaceae</taxon>
        <taxon>Parapedobacter</taxon>
    </lineage>
</organism>
<reference evidence="3" key="1">
    <citation type="journal article" date="2014" name="Int. J. Syst. Evol. Microbiol.">
        <title>Complete genome sequence of Corynebacterium casei LMG S-19264T (=DSM 44701T), isolated from a smear-ripened cheese.</title>
        <authorList>
            <consortium name="US DOE Joint Genome Institute (JGI-PGF)"/>
            <person name="Walter F."/>
            <person name="Albersmeier A."/>
            <person name="Kalinowski J."/>
            <person name="Ruckert C."/>
        </authorList>
    </citation>
    <scope>NUCLEOTIDE SEQUENCE</scope>
    <source>
        <strain evidence="3">CGMCC 1.12195</strain>
    </source>
</reference>
<evidence type="ECO:0008006" key="5">
    <source>
        <dbReference type="Google" id="ProtNLM"/>
    </source>
</evidence>
<proteinExistence type="predicted"/>
<dbReference type="AlphaFoldDB" id="A0A917HZJ8"/>
<comment type="caution">
    <text evidence="3">The sequence shown here is derived from an EMBL/GenBank/DDBJ whole genome shotgun (WGS) entry which is preliminary data.</text>
</comment>
<dbReference type="SUPFAM" id="SSF51445">
    <property type="entry name" value="(Trans)glycosidases"/>
    <property type="match status" value="1"/>
</dbReference>
<dbReference type="InterPro" id="IPR017853">
    <property type="entry name" value="GH"/>
</dbReference>
<keyword evidence="4" id="KW-1185">Reference proteome</keyword>
<name>A0A917HZJ8_9SPHI</name>
<protein>
    <recommendedName>
        <fullName evidence="5">Glycoside hydrolase 123 C-terminal domain-containing protein</fullName>
    </recommendedName>
</protein>
<dbReference type="InterPro" id="IPR053850">
    <property type="entry name" value="Glyco_hydro_123_N_2"/>
</dbReference>
<dbReference type="Pfam" id="PF13320">
    <property type="entry name" value="GH123_cat"/>
    <property type="match status" value="1"/>
</dbReference>